<keyword evidence="7 15" id="KW-0479">Metal-binding</keyword>
<feature type="domain" description="Cytochrome c" evidence="18">
    <location>
        <begin position="236"/>
        <end position="328"/>
    </location>
</feature>
<evidence type="ECO:0000256" key="5">
    <source>
        <dbReference type="ARBA" id="ARBA00022660"/>
    </source>
</evidence>
<dbReference type="GO" id="GO:0042773">
    <property type="term" value="P:ATP synthesis coupled electron transport"/>
    <property type="evidence" value="ECO:0007669"/>
    <property type="project" value="TreeGrafter"/>
</dbReference>
<gene>
    <name evidence="19" type="primary">ctaC_1</name>
    <name evidence="19" type="ORF">Mal4_52350</name>
</gene>
<dbReference type="InterPro" id="IPR014222">
    <property type="entry name" value="Cyt_c_oxidase_su2"/>
</dbReference>
<evidence type="ECO:0000256" key="16">
    <source>
        <dbReference type="SAM" id="Phobius"/>
    </source>
</evidence>
<evidence type="ECO:0000313" key="20">
    <source>
        <dbReference type="Proteomes" id="UP000320496"/>
    </source>
</evidence>
<dbReference type="OrthoDB" id="9773456at2"/>
<dbReference type="AlphaFoldDB" id="A0A517ZEH4"/>
<keyword evidence="5" id="KW-0679">Respiratory chain</keyword>
<dbReference type="PROSITE" id="PS51007">
    <property type="entry name" value="CYTC"/>
    <property type="match status" value="1"/>
</dbReference>
<evidence type="ECO:0000256" key="10">
    <source>
        <dbReference type="ARBA" id="ARBA00023004"/>
    </source>
</evidence>
<dbReference type="InterPro" id="IPR001505">
    <property type="entry name" value="Copper_CuA"/>
</dbReference>
<comment type="similarity">
    <text evidence="2">Belongs to the cytochrome c oxidase subunit 2 family.</text>
</comment>
<evidence type="ECO:0000256" key="12">
    <source>
        <dbReference type="ARBA" id="ARBA00023136"/>
    </source>
</evidence>
<dbReference type="EMBL" id="CP036275">
    <property type="protein sequence ID" value="QDU40872.1"/>
    <property type="molecule type" value="Genomic_DNA"/>
</dbReference>
<evidence type="ECO:0000256" key="15">
    <source>
        <dbReference type="PROSITE-ProRule" id="PRU00433"/>
    </source>
</evidence>
<dbReference type="PANTHER" id="PTHR22888:SF9">
    <property type="entry name" value="CYTOCHROME C OXIDASE SUBUNIT 2"/>
    <property type="match status" value="1"/>
</dbReference>
<dbReference type="KEGG" id="mri:Mal4_52350"/>
<feature type="transmembrane region" description="Helical" evidence="16">
    <location>
        <begin position="40"/>
        <end position="62"/>
    </location>
</feature>
<dbReference type="InterPro" id="IPR036909">
    <property type="entry name" value="Cyt_c-like_dom_sf"/>
</dbReference>
<dbReference type="GO" id="GO:0004129">
    <property type="term" value="F:cytochrome-c oxidase activity"/>
    <property type="evidence" value="ECO:0007669"/>
    <property type="project" value="InterPro"/>
</dbReference>
<reference evidence="19 20" key="1">
    <citation type="submission" date="2019-02" db="EMBL/GenBank/DDBJ databases">
        <title>Deep-cultivation of Planctomycetes and their phenomic and genomic characterization uncovers novel biology.</title>
        <authorList>
            <person name="Wiegand S."/>
            <person name="Jogler M."/>
            <person name="Boedeker C."/>
            <person name="Pinto D."/>
            <person name="Vollmers J."/>
            <person name="Rivas-Marin E."/>
            <person name="Kohn T."/>
            <person name="Peeters S.H."/>
            <person name="Heuer A."/>
            <person name="Rast P."/>
            <person name="Oberbeckmann S."/>
            <person name="Bunk B."/>
            <person name="Jeske O."/>
            <person name="Meyerdierks A."/>
            <person name="Storesund J.E."/>
            <person name="Kallscheuer N."/>
            <person name="Luecker S."/>
            <person name="Lage O.M."/>
            <person name="Pohl T."/>
            <person name="Merkel B.J."/>
            <person name="Hornburger P."/>
            <person name="Mueller R.-W."/>
            <person name="Bruemmer F."/>
            <person name="Labrenz M."/>
            <person name="Spormann A.M."/>
            <person name="Op den Camp H."/>
            <person name="Overmann J."/>
            <person name="Amann R."/>
            <person name="Jetten M.S.M."/>
            <person name="Mascher T."/>
            <person name="Medema M.H."/>
            <person name="Devos D.P."/>
            <person name="Kaster A.-K."/>
            <person name="Ovreas L."/>
            <person name="Rohde M."/>
            <person name="Galperin M.Y."/>
            <person name="Jogler C."/>
        </authorList>
    </citation>
    <scope>NUCLEOTIDE SEQUENCE [LARGE SCALE GENOMIC DNA]</scope>
    <source>
        <strain evidence="19 20">Mal4</strain>
    </source>
</reference>
<keyword evidence="3" id="KW-0813">Transport</keyword>
<feature type="transmembrane region" description="Helical" evidence="16">
    <location>
        <begin position="74"/>
        <end position="98"/>
    </location>
</feature>
<evidence type="ECO:0000256" key="4">
    <source>
        <dbReference type="ARBA" id="ARBA00022617"/>
    </source>
</evidence>
<keyword evidence="11" id="KW-0186">Copper</keyword>
<dbReference type="GO" id="GO:0020037">
    <property type="term" value="F:heme binding"/>
    <property type="evidence" value="ECO:0007669"/>
    <property type="project" value="InterPro"/>
</dbReference>
<evidence type="ECO:0000256" key="8">
    <source>
        <dbReference type="ARBA" id="ARBA00022982"/>
    </source>
</evidence>
<dbReference type="Pfam" id="PF00116">
    <property type="entry name" value="COX2"/>
    <property type="match status" value="1"/>
</dbReference>
<dbReference type="GO" id="GO:0005507">
    <property type="term" value="F:copper ion binding"/>
    <property type="evidence" value="ECO:0007669"/>
    <property type="project" value="InterPro"/>
</dbReference>
<keyword evidence="8" id="KW-0249">Electron transport</keyword>
<evidence type="ECO:0000256" key="2">
    <source>
        <dbReference type="ARBA" id="ARBA00007866"/>
    </source>
</evidence>
<dbReference type="Proteomes" id="UP000320496">
    <property type="component" value="Chromosome"/>
</dbReference>
<dbReference type="PROSITE" id="PS00078">
    <property type="entry name" value="COX2"/>
    <property type="match status" value="1"/>
</dbReference>
<dbReference type="RefSeq" id="WP_145372117.1">
    <property type="nucleotide sequence ID" value="NZ_CP036275.1"/>
</dbReference>
<evidence type="ECO:0000313" key="19">
    <source>
        <dbReference type="EMBL" id="QDU40872.1"/>
    </source>
</evidence>
<evidence type="ECO:0000256" key="9">
    <source>
        <dbReference type="ARBA" id="ARBA00022989"/>
    </source>
</evidence>
<dbReference type="InterPro" id="IPR009056">
    <property type="entry name" value="Cyt_c-like_dom"/>
</dbReference>
<dbReference type="PROSITE" id="PS50857">
    <property type="entry name" value="COX2_CUA"/>
    <property type="match status" value="1"/>
</dbReference>
<dbReference type="Gene3D" id="2.60.40.420">
    <property type="entry name" value="Cupredoxins - blue copper proteins"/>
    <property type="match status" value="1"/>
</dbReference>
<keyword evidence="20" id="KW-1185">Reference proteome</keyword>
<dbReference type="Pfam" id="PF00034">
    <property type="entry name" value="Cytochrom_C"/>
    <property type="match status" value="1"/>
</dbReference>
<keyword evidence="9 16" id="KW-1133">Transmembrane helix</keyword>
<keyword evidence="12 16" id="KW-0472">Membrane</keyword>
<comment type="subcellular location">
    <subcellularLocation>
        <location evidence="1">Membrane</location>
        <topology evidence="1">Multi-pass membrane protein</topology>
    </subcellularLocation>
</comment>
<dbReference type="NCBIfam" id="TIGR02866">
    <property type="entry name" value="CoxB"/>
    <property type="match status" value="1"/>
</dbReference>
<dbReference type="PANTHER" id="PTHR22888">
    <property type="entry name" value="CYTOCHROME C OXIDASE, SUBUNIT II"/>
    <property type="match status" value="1"/>
</dbReference>
<feature type="domain" description="Cytochrome oxidase subunit II copper A binding" evidence="17">
    <location>
        <begin position="110"/>
        <end position="225"/>
    </location>
</feature>
<dbReference type="PROSITE" id="PS51257">
    <property type="entry name" value="PROKAR_LIPOPROTEIN"/>
    <property type="match status" value="1"/>
</dbReference>
<dbReference type="InterPro" id="IPR045187">
    <property type="entry name" value="CcO_II"/>
</dbReference>
<dbReference type="GO" id="GO:0016020">
    <property type="term" value="C:membrane"/>
    <property type="evidence" value="ECO:0007669"/>
    <property type="project" value="UniProtKB-SubCell"/>
</dbReference>
<keyword evidence="10 15" id="KW-0408">Iron</keyword>
<evidence type="ECO:0000259" key="17">
    <source>
        <dbReference type="PROSITE" id="PS50857"/>
    </source>
</evidence>
<evidence type="ECO:0000256" key="1">
    <source>
        <dbReference type="ARBA" id="ARBA00004141"/>
    </source>
</evidence>
<name>A0A517ZEH4_9PLAN</name>
<evidence type="ECO:0000256" key="11">
    <source>
        <dbReference type="ARBA" id="ARBA00023008"/>
    </source>
</evidence>
<evidence type="ECO:0000259" key="18">
    <source>
        <dbReference type="PROSITE" id="PS51007"/>
    </source>
</evidence>
<proteinExistence type="inferred from homology"/>
<accession>A0A517ZEH4</accession>
<dbReference type="SUPFAM" id="SSF49503">
    <property type="entry name" value="Cupredoxins"/>
    <property type="match status" value="1"/>
</dbReference>
<evidence type="ECO:0000256" key="3">
    <source>
        <dbReference type="ARBA" id="ARBA00022448"/>
    </source>
</evidence>
<evidence type="ECO:0000256" key="13">
    <source>
        <dbReference type="ARBA" id="ARBA00024688"/>
    </source>
</evidence>
<dbReference type="InterPro" id="IPR008972">
    <property type="entry name" value="Cupredoxin"/>
</dbReference>
<protein>
    <recommendedName>
        <fullName evidence="14">Cytochrome aa3 subunit 2</fullName>
    </recommendedName>
</protein>
<dbReference type="GO" id="GO:0016491">
    <property type="term" value="F:oxidoreductase activity"/>
    <property type="evidence" value="ECO:0007669"/>
    <property type="project" value="UniProtKB-KW"/>
</dbReference>
<keyword evidence="19" id="KW-0560">Oxidoreductase</keyword>
<dbReference type="InterPro" id="IPR002429">
    <property type="entry name" value="CcO_II-like_C"/>
</dbReference>
<evidence type="ECO:0000256" key="14">
    <source>
        <dbReference type="ARBA" id="ARBA00031399"/>
    </source>
</evidence>
<dbReference type="CDD" id="cd04213">
    <property type="entry name" value="CuRO_CcO_Caa3_II"/>
    <property type="match status" value="1"/>
</dbReference>
<organism evidence="19 20">
    <name type="scientific">Maioricimonas rarisocia</name>
    <dbReference type="NCBI Taxonomy" id="2528026"/>
    <lineage>
        <taxon>Bacteria</taxon>
        <taxon>Pseudomonadati</taxon>
        <taxon>Planctomycetota</taxon>
        <taxon>Planctomycetia</taxon>
        <taxon>Planctomycetales</taxon>
        <taxon>Planctomycetaceae</taxon>
        <taxon>Maioricimonas</taxon>
    </lineage>
</organism>
<dbReference type="SUPFAM" id="SSF46626">
    <property type="entry name" value="Cytochrome c"/>
    <property type="match status" value="1"/>
</dbReference>
<comment type="function">
    <text evidence="13">Subunits I and II form the functional core of the enzyme complex. Electrons originating in cytochrome c are transferred via heme a and Cu(A) to the binuclear center formed by heme a3 and Cu(B).</text>
</comment>
<dbReference type="InterPro" id="IPR034236">
    <property type="entry name" value="CuRO_CcO_Caa3_II"/>
</dbReference>
<evidence type="ECO:0000256" key="7">
    <source>
        <dbReference type="ARBA" id="ARBA00022723"/>
    </source>
</evidence>
<keyword evidence="6 16" id="KW-0812">Transmembrane</keyword>
<evidence type="ECO:0000256" key="6">
    <source>
        <dbReference type="ARBA" id="ARBA00022692"/>
    </source>
</evidence>
<sequence>MRTLAATTVAGLLLTLAGCAGKQSALDPAGRGAEQIATLFWWMLGGAVVIWCVVIGLAIYAIRIAPGPHNDQQMRLWVVGGGAVIPTIVLTVLLIYGLSMLPGLVRSAPEGSLHVDVVGLQWWWRVRYPVGDSEWVELANEIRIPVGEPVQFNLTSADVIHSFWIPSLGGKVDMIPGRQTQLTLEPTRTGRFRGACAEYCGASHALMAFDVVVMERNEFDAWLAAQQEPANEPGDPLAQRGREVFLRRGCGACHAIRGTRADGVIGPDLTHVGSRASLGAGTLLNTPEAFRQWIAHTSAAKPEVKMPNFDMISEDDLQALAAYLESLQ</sequence>
<keyword evidence="4 15" id="KW-0349">Heme</keyword>